<dbReference type="OrthoDB" id="8922993at2"/>
<dbReference type="PANTHER" id="PTHR10824:SF4">
    <property type="entry name" value="ACYL-COENZYME A THIOESTERASE 1-LIKE"/>
    <property type="match status" value="1"/>
</dbReference>
<evidence type="ECO:0000256" key="1">
    <source>
        <dbReference type="SAM" id="Phobius"/>
    </source>
</evidence>
<dbReference type="AlphaFoldDB" id="A0A2U2HHR0"/>
<name>A0A2U2HHR0_9BURK</name>
<dbReference type="EMBL" id="PXWF02000254">
    <property type="protein sequence ID" value="PWF45443.1"/>
    <property type="molecule type" value="Genomic_DNA"/>
</dbReference>
<keyword evidence="1" id="KW-1133">Transmembrane helix</keyword>
<proteinExistence type="predicted"/>
<dbReference type="InterPro" id="IPR029058">
    <property type="entry name" value="AB_hydrolase_fold"/>
</dbReference>
<dbReference type="Proteomes" id="UP000241421">
    <property type="component" value="Unassembled WGS sequence"/>
</dbReference>
<dbReference type="InterPro" id="IPR014940">
    <property type="entry name" value="BAAT_C"/>
</dbReference>
<gene>
    <name evidence="3" type="ORF">C7C56_017700</name>
</gene>
<dbReference type="SUPFAM" id="SSF53474">
    <property type="entry name" value="alpha/beta-Hydrolases"/>
    <property type="match status" value="1"/>
</dbReference>
<reference evidence="3 4" key="1">
    <citation type="submission" date="2018-04" db="EMBL/GenBank/DDBJ databases">
        <title>Massilia violaceinigra sp. nov., a novel purple-pigmented bacterium isolated from Tianshan glacier, Xinjiang, China.</title>
        <authorList>
            <person name="Wang H."/>
        </authorList>
    </citation>
    <scope>NUCLEOTIDE SEQUENCE [LARGE SCALE GENOMIC DNA]</scope>
    <source>
        <strain evidence="3 4">B448-2</strain>
    </source>
</reference>
<feature type="domain" description="BAAT/Acyl-CoA thioester hydrolase C-terminal" evidence="2">
    <location>
        <begin position="120"/>
        <end position="257"/>
    </location>
</feature>
<dbReference type="PANTHER" id="PTHR10824">
    <property type="entry name" value="ACYL-COENZYME A THIOESTERASE-RELATED"/>
    <property type="match status" value="1"/>
</dbReference>
<protein>
    <recommendedName>
        <fullName evidence="2">BAAT/Acyl-CoA thioester hydrolase C-terminal domain-containing protein</fullName>
    </recommendedName>
</protein>
<dbReference type="GO" id="GO:0047617">
    <property type="term" value="F:fatty acyl-CoA hydrolase activity"/>
    <property type="evidence" value="ECO:0007669"/>
    <property type="project" value="TreeGrafter"/>
</dbReference>
<evidence type="ECO:0000313" key="4">
    <source>
        <dbReference type="Proteomes" id="UP000241421"/>
    </source>
</evidence>
<feature type="transmembrane region" description="Helical" evidence="1">
    <location>
        <begin position="6"/>
        <end position="26"/>
    </location>
</feature>
<dbReference type="Gene3D" id="3.40.50.1820">
    <property type="entry name" value="alpha/beta hydrolase"/>
    <property type="match status" value="1"/>
</dbReference>
<keyword evidence="1" id="KW-0812">Transmembrane</keyword>
<dbReference type="GO" id="GO:0006631">
    <property type="term" value="P:fatty acid metabolic process"/>
    <property type="evidence" value="ECO:0007669"/>
    <property type="project" value="TreeGrafter"/>
</dbReference>
<dbReference type="GO" id="GO:0006637">
    <property type="term" value="P:acyl-CoA metabolic process"/>
    <property type="evidence" value="ECO:0007669"/>
    <property type="project" value="TreeGrafter"/>
</dbReference>
<dbReference type="Pfam" id="PF08840">
    <property type="entry name" value="BAAT_C"/>
    <property type="match status" value="1"/>
</dbReference>
<accession>A0A2U2HHR0</accession>
<sequence length="303" mass="32169">MKILKWVLLTAIGALVLMAGAGYLYLNKKPDGLPERHGQVSSALFAGGQGKQPLIVGLGGSEGGNPWAGQYWKPQRDKFLAQGYAFLAIGYFGTAESPAQLDRIALEGVHRAVLAAAQDGRVDGRCIVIMGGSKGAELALALASRYDAYRAVVALVPGSAVFPALTAQMNTSSFSHEGTELAFVPVPWSASGALIKGDLRGAFEKMMENTQAMRDAAIKVENIAGPVLFMSASKDEFWPSMEMSAAMMQRMNAGNFAHHSQHEAIEGAHAEPLKHFDLVEKFLADHVKGAGTGCRNPAGVEAK</sequence>
<keyword evidence="1" id="KW-0472">Membrane</keyword>
<dbReference type="RefSeq" id="WP_106758693.1">
    <property type="nucleotide sequence ID" value="NZ_PXWF02000254.1"/>
</dbReference>
<evidence type="ECO:0000313" key="3">
    <source>
        <dbReference type="EMBL" id="PWF45443.1"/>
    </source>
</evidence>
<keyword evidence="4" id="KW-1185">Reference proteome</keyword>
<evidence type="ECO:0000259" key="2">
    <source>
        <dbReference type="Pfam" id="PF08840"/>
    </source>
</evidence>
<comment type="caution">
    <text evidence="3">The sequence shown here is derived from an EMBL/GenBank/DDBJ whole genome shotgun (WGS) entry which is preliminary data.</text>
</comment>
<organism evidence="3 4">
    <name type="scientific">Massilia glaciei</name>
    <dbReference type="NCBI Taxonomy" id="1524097"/>
    <lineage>
        <taxon>Bacteria</taxon>
        <taxon>Pseudomonadati</taxon>
        <taxon>Pseudomonadota</taxon>
        <taxon>Betaproteobacteria</taxon>
        <taxon>Burkholderiales</taxon>
        <taxon>Oxalobacteraceae</taxon>
        <taxon>Telluria group</taxon>
        <taxon>Massilia</taxon>
    </lineage>
</organism>